<sequence>DYDKDLLEVTVSALSGAPVPPLGPLGAPKPEDVKMMDKQRQRLQKRWSVAQKSWGLLR</sequence>
<name>A0ABD0N1C7_CIRMR</name>
<dbReference type="EMBL" id="JAMKFB020000025">
    <property type="protein sequence ID" value="KAL0155323.1"/>
    <property type="molecule type" value="Genomic_DNA"/>
</dbReference>
<comment type="caution">
    <text evidence="1">The sequence shown here is derived from an EMBL/GenBank/DDBJ whole genome shotgun (WGS) entry which is preliminary data.</text>
</comment>
<evidence type="ECO:0000313" key="2">
    <source>
        <dbReference type="Proteomes" id="UP001529510"/>
    </source>
</evidence>
<feature type="non-terminal residue" evidence="1">
    <location>
        <position position="58"/>
    </location>
</feature>
<accession>A0ABD0N1C7</accession>
<evidence type="ECO:0000313" key="1">
    <source>
        <dbReference type="EMBL" id="KAL0155323.1"/>
    </source>
</evidence>
<dbReference type="Proteomes" id="UP001529510">
    <property type="component" value="Unassembled WGS sequence"/>
</dbReference>
<keyword evidence="2" id="KW-1185">Reference proteome</keyword>
<feature type="non-terminal residue" evidence="1">
    <location>
        <position position="1"/>
    </location>
</feature>
<dbReference type="AlphaFoldDB" id="A0ABD0N1C7"/>
<reference evidence="1 2" key="1">
    <citation type="submission" date="2024-05" db="EMBL/GenBank/DDBJ databases">
        <title>Genome sequencing and assembly of Indian major carp, Cirrhinus mrigala (Hamilton, 1822).</title>
        <authorList>
            <person name="Mohindra V."/>
            <person name="Chowdhury L.M."/>
            <person name="Lal K."/>
            <person name="Jena J.K."/>
        </authorList>
    </citation>
    <scope>NUCLEOTIDE SEQUENCE [LARGE SCALE GENOMIC DNA]</scope>
    <source>
        <strain evidence="1">CM1030</strain>
        <tissue evidence="1">Blood</tissue>
    </source>
</reference>
<organism evidence="1 2">
    <name type="scientific">Cirrhinus mrigala</name>
    <name type="common">Mrigala</name>
    <dbReference type="NCBI Taxonomy" id="683832"/>
    <lineage>
        <taxon>Eukaryota</taxon>
        <taxon>Metazoa</taxon>
        <taxon>Chordata</taxon>
        <taxon>Craniata</taxon>
        <taxon>Vertebrata</taxon>
        <taxon>Euteleostomi</taxon>
        <taxon>Actinopterygii</taxon>
        <taxon>Neopterygii</taxon>
        <taxon>Teleostei</taxon>
        <taxon>Ostariophysi</taxon>
        <taxon>Cypriniformes</taxon>
        <taxon>Cyprinidae</taxon>
        <taxon>Labeoninae</taxon>
        <taxon>Labeonini</taxon>
        <taxon>Cirrhinus</taxon>
    </lineage>
</organism>
<gene>
    <name evidence="1" type="ORF">M9458_049586</name>
</gene>
<proteinExistence type="predicted"/>
<protein>
    <submittedName>
        <fullName evidence="1">Uncharacterized protein</fullName>
    </submittedName>
</protein>